<evidence type="ECO:0008006" key="4">
    <source>
        <dbReference type="Google" id="ProtNLM"/>
    </source>
</evidence>
<comment type="caution">
    <text evidence="2">The sequence shown here is derived from an EMBL/GenBank/DDBJ whole genome shotgun (WGS) entry which is preliminary data.</text>
</comment>
<dbReference type="RefSeq" id="WP_411915493.1">
    <property type="nucleotide sequence ID" value="NZ_BAAFSF010000001.1"/>
</dbReference>
<evidence type="ECO:0000313" key="2">
    <source>
        <dbReference type="EMBL" id="GAB1251690.1"/>
    </source>
</evidence>
<keyword evidence="3" id="KW-1185">Reference proteome</keyword>
<protein>
    <recommendedName>
        <fullName evidence="4">Septum formation initiator</fullName>
    </recommendedName>
</protein>
<evidence type="ECO:0000256" key="1">
    <source>
        <dbReference type="SAM" id="Phobius"/>
    </source>
</evidence>
<name>A0ABQ0E1U5_9PORP</name>
<feature type="transmembrane region" description="Helical" evidence="1">
    <location>
        <begin position="41"/>
        <end position="60"/>
    </location>
</feature>
<keyword evidence="1" id="KW-0812">Transmembrane</keyword>
<reference evidence="2 3" key="1">
    <citation type="journal article" date="2025" name="Int. J. Syst. Evol. Microbiol.">
        <title>Desulfovibrio falkowii sp. nov., Porphyromonas miyakawae sp. nov., Mediterraneibacter flintii sp. nov. and Owariibacterium komagatae gen. nov., sp. nov., isolated from human faeces.</title>
        <authorList>
            <person name="Hamaguchi T."/>
            <person name="Ohara M."/>
            <person name="Hisatomi A."/>
            <person name="Sekiguchi K."/>
            <person name="Takeda J.I."/>
            <person name="Ueyama J."/>
            <person name="Ito M."/>
            <person name="Nishiwaki H."/>
            <person name="Ogi T."/>
            <person name="Hirayama M."/>
            <person name="Ohkuma M."/>
            <person name="Sakamoto M."/>
            <person name="Ohno K."/>
        </authorList>
    </citation>
    <scope>NUCLEOTIDE SEQUENCE [LARGE SCALE GENOMIC DNA]</scope>
    <source>
        <strain evidence="2 3">13CB11C</strain>
    </source>
</reference>
<dbReference type="EMBL" id="BAAFSF010000001">
    <property type="protein sequence ID" value="GAB1251690.1"/>
    <property type="molecule type" value="Genomic_DNA"/>
</dbReference>
<sequence>MSWWQKIKRNSEQGIPKGLEDELKQRSNLWHRCKNFINTHWWIMYATAAFIFILFSLILGPDSLPVQMDHKKRISTLEHNLKEAQEAFQRDSIRLEGVQNSDLDELERIARERFKMRRANELIFLLEDTTGISTKQ</sequence>
<keyword evidence="1" id="KW-0472">Membrane</keyword>
<organism evidence="2 3">
    <name type="scientific">Porphyromonas miyakawae</name>
    <dbReference type="NCBI Taxonomy" id="3137470"/>
    <lineage>
        <taxon>Bacteria</taxon>
        <taxon>Pseudomonadati</taxon>
        <taxon>Bacteroidota</taxon>
        <taxon>Bacteroidia</taxon>
        <taxon>Bacteroidales</taxon>
        <taxon>Porphyromonadaceae</taxon>
        <taxon>Porphyromonas</taxon>
    </lineage>
</organism>
<dbReference type="Proteomes" id="UP001628220">
    <property type="component" value="Unassembled WGS sequence"/>
</dbReference>
<gene>
    <name evidence="2" type="ORF">Tsumi_07940</name>
</gene>
<evidence type="ECO:0000313" key="3">
    <source>
        <dbReference type="Proteomes" id="UP001628220"/>
    </source>
</evidence>
<keyword evidence="1" id="KW-1133">Transmembrane helix</keyword>
<accession>A0ABQ0E1U5</accession>
<proteinExistence type="predicted"/>